<dbReference type="RefSeq" id="XP_503880.1">
    <property type="nucleotide sequence ID" value="XM_503880.1"/>
</dbReference>
<comment type="subcellular location">
    <subcellularLocation>
        <location evidence="1">Membrane</location>
        <topology evidence="1">Multi-pass membrane protein</topology>
    </subcellularLocation>
</comment>
<protein>
    <submittedName>
        <fullName evidence="10">Formate/nitrite transporter-domain-containing protein</fullName>
    </submittedName>
</protein>
<gene>
    <name evidence="10" type="ORF">B0I71DRAFT_127016</name>
    <name evidence="9" type="ORF">YALI1_E15865g</name>
</gene>
<keyword evidence="2" id="KW-0813">Transport</keyword>
<feature type="transmembrane region" description="Helical" evidence="8">
    <location>
        <begin position="206"/>
        <end position="228"/>
    </location>
</feature>
<evidence type="ECO:0000256" key="5">
    <source>
        <dbReference type="ARBA" id="ARBA00023136"/>
    </source>
</evidence>
<dbReference type="VEuPathDB" id="FungiDB:YALI0_E12947g"/>
<dbReference type="KEGG" id="yli:2912853"/>
<feature type="transmembrane region" description="Helical" evidence="8">
    <location>
        <begin position="38"/>
        <end position="59"/>
    </location>
</feature>
<evidence type="ECO:0000256" key="1">
    <source>
        <dbReference type="ARBA" id="ARBA00004141"/>
    </source>
</evidence>
<dbReference type="VEuPathDB" id="FungiDB:YALI1_E15865g"/>
<evidence type="ECO:0000256" key="8">
    <source>
        <dbReference type="SAM" id="Phobius"/>
    </source>
</evidence>
<reference evidence="9 11" key="1">
    <citation type="journal article" date="2016" name="PLoS ONE">
        <title>Sequence Assembly of Yarrowia lipolytica Strain W29/CLIB89 Shows Transposable Element Diversity.</title>
        <authorList>
            <person name="Magnan C."/>
            <person name="Yu J."/>
            <person name="Chang I."/>
            <person name="Jahn E."/>
            <person name="Kanomata Y."/>
            <person name="Wu J."/>
            <person name="Zeller M."/>
            <person name="Oakes M."/>
            <person name="Baldi P."/>
            <person name="Sandmeyer S."/>
        </authorList>
    </citation>
    <scope>NUCLEOTIDE SEQUENCE [LARGE SCALE GENOMIC DNA]</scope>
    <source>
        <strain evidence="9">CLIB89</strain>
        <strain evidence="11">CLIB89(W29)</strain>
    </source>
</reference>
<feature type="transmembrane region" description="Helical" evidence="8">
    <location>
        <begin position="124"/>
        <end position="145"/>
    </location>
</feature>
<dbReference type="FunFam" id="1.20.1080.10:FF:000011">
    <property type="entry name" value="Formate family transporter"/>
    <property type="match status" value="1"/>
</dbReference>
<keyword evidence="4 8" id="KW-1133">Transmembrane helix</keyword>
<feature type="transmembrane region" description="Helical" evidence="8">
    <location>
        <begin position="84"/>
        <end position="112"/>
    </location>
</feature>
<feature type="transmembrane region" description="Helical" evidence="8">
    <location>
        <begin position="175"/>
        <end position="194"/>
    </location>
</feature>
<dbReference type="EMBL" id="CP017557">
    <property type="protein sequence ID" value="AOW05345.1"/>
    <property type="molecule type" value="Genomic_DNA"/>
</dbReference>
<dbReference type="Gene3D" id="1.20.1080.10">
    <property type="entry name" value="Glycerol uptake facilitator protein"/>
    <property type="match status" value="1"/>
</dbReference>
<dbReference type="GeneID" id="2912853"/>
<dbReference type="GO" id="GO:0015513">
    <property type="term" value="F:high-affinity secondary active nitrite transmembrane transporter activity"/>
    <property type="evidence" value="ECO:0007669"/>
    <property type="project" value="TreeGrafter"/>
</dbReference>
<sequence>MSSRDVIRALAPLIPPEECALEMVAVARRKHRQGWIKLFVSSVCGGIMQSIGAFVSITVQGNSISGQHVGGANDWLPKVPEAGAYSIGLILITMFGLDLFNSNILFFTVGCATRKLSPWALLKSWVVSWFGNLGGALFVSYIFAYSTGLARSEGMVNASYVSVNNKLTNPTWAQLFARAVACNALVCMGIYLSFMCRTFVAKYIAILIPVFAFVYIGFDHVVADMFLISLGLFNGSPHSVGLFIHKSLVGVSVGNIVGGSVFALVVPWYLHYFTVSALHIKDSIAGVNADGVQIGTEVGEEEPKEEPSSSSAGESFNPPQAPASARIAPHAQSPV</sequence>
<evidence type="ECO:0000256" key="6">
    <source>
        <dbReference type="ARBA" id="ARBA00049660"/>
    </source>
</evidence>
<reference evidence="10 12" key="2">
    <citation type="submission" date="2018-07" db="EMBL/GenBank/DDBJ databases">
        <title>Draft Genome Assemblies for Five Robust Yarrowia lipolytica Strains Exhibiting High Lipid Production and Pentose Sugar Utilization and Sugar Alcohol Secretion from Undetoxified Lignocellulosic Biomass Hydrolysates.</title>
        <authorList>
            <consortium name="DOE Joint Genome Institute"/>
            <person name="Walker C."/>
            <person name="Ryu S."/>
            <person name="Na H."/>
            <person name="Zane M."/>
            <person name="LaButti K."/>
            <person name="Lipzen A."/>
            <person name="Haridas S."/>
            <person name="Barry K."/>
            <person name="Grigoriev I.V."/>
            <person name="Quarterman J."/>
            <person name="Slininger P."/>
            <person name="Dien B."/>
            <person name="Trinh C.T."/>
        </authorList>
    </citation>
    <scope>NUCLEOTIDE SEQUENCE [LARGE SCALE GENOMIC DNA]</scope>
    <source>
        <strain evidence="10 12">YB392</strain>
    </source>
</reference>
<feature type="transmembrane region" description="Helical" evidence="8">
    <location>
        <begin position="248"/>
        <end position="270"/>
    </location>
</feature>
<evidence type="ECO:0000256" key="4">
    <source>
        <dbReference type="ARBA" id="ARBA00022989"/>
    </source>
</evidence>
<dbReference type="SMR" id="A0A1H6PZ18"/>
<comment type="similarity">
    <text evidence="6">Belongs to the FNT transporter (TC 1.A.16) family.</text>
</comment>
<dbReference type="Proteomes" id="UP000256601">
    <property type="component" value="Unassembled WGS sequence"/>
</dbReference>
<dbReference type="PANTHER" id="PTHR30520">
    <property type="entry name" value="FORMATE TRANSPORTER-RELATED"/>
    <property type="match status" value="1"/>
</dbReference>
<evidence type="ECO:0000256" key="2">
    <source>
        <dbReference type="ARBA" id="ARBA00022448"/>
    </source>
</evidence>
<organism evidence="9 11">
    <name type="scientific">Yarrowia lipolytica</name>
    <name type="common">Candida lipolytica</name>
    <dbReference type="NCBI Taxonomy" id="4952"/>
    <lineage>
        <taxon>Eukaryota</taxon>
        <taxon>Fungi</taxon>
        <taxon>Dikarya</taxon>
        <taxon>Ascomycota</taxon>
        <taxon>Saccharomycotina</taxon>
        <taxon>Dipodascomycetes</taxon>
        <taxon>Dipodascales</taxon>
        <taxon>Dipodascales incertae sedis</taxon>
        <taxon>Yarrowia</taxon>
    </lineage>
</organism>
<proteinExistence type="inferred from homology"/>
<evidence type="ECO:0000313" key="12">
    <source>
        <dbReference type="Proteomes" id="UP000256601"/>
    </source>
</evidence>
<keyword evidence="5 8" id="KW-0472">Membrane</keyword>
<dbReference type="OrthoDB" id="4829at2759"/>
<evidence type="ECO:0000313" key="9">
    <source>
        <dbReference type="EMBL" id="AOW05345.1"/>
    </source>
</evidence>
<evidence type="ECO:0000313" key="11">
    <source>
        <dbReference type="Proteomes" id="UP000182444"/>
    </source>
</evidence>
<dbReference type="PANTHER" id="PTHR30520:SF6">
    <property type="entry name" value="FORMATE_NITRATE FAMILY TRANSPORTER (EUROFUNG)"/>
    <property type="match status" value="1"/>
</dbReference>
<dbReference type="GO" id="GO:0015707">
    <property type="term" value="P:nitrite transport"/>
    <property type="evidence" value="ECO:0007669"/>
    <property type="project" value="TreeGrafter"/>
</dbReference>
<name>A0A1H6PZ18_YARLL</name>
<evidence type="ECO:0000256" key="3">
    <source>
        <dbReference type="ARBA" id="ARBA00022692"/>
    </source>
</evidence>
<dbReference type="eggNOG" id="ENOG502QUGF">
    <property type="taxonomic scope" value="Eukaryota"/>
</dbReference>
<accession>A0A1H6PZ18</accession>
<feature type="region of interest" description="Disordered" evidence="7">
    <location>
        <begin position="295"/>
        <end position="335"/>
    </location>
</feature>
<dbReference type="OMA" id="FEHTVVN"/>
<evidence type="ECO:0000313" key="10">
    <source>
        <dbReference type="EMBL" id="RDW28786.1"/>
    </source>
</evidence>
<dbReference type="InterPro" id="IPR023271">
    <property type="entry name" value="Aquaporin-like"/>
</dbReference>
<dbReference type="AlphaFoldDB" id="A0A1H6PZ18"/>
<evidence type="ECO:0000256" key="7">
    <source>
        <dbReference type="SAM" id="MobiDB-lite"/>
    </source>
</evidence>
<dbReference type="InterPro" id="IPR000292">
    <property type="entry name" value="For/NO2_transpt"/>
</dbReference>
<dbReference type="Pfam" id="PF01226">
    <property type="entry name" value="Form_Nir_trans"/>
    <property type="match status" value="1"/>
</dbReference>
<keyword evidence="3 8" id="KW-0812">Transmembrane</keyword>
<dbReference type="Proteomes" id="UP000182444">
    <property type="component" value="Chromosome 1E"/>
</dbReference>
<dbReference type="EMBL" id="KZ858950">
    <property type="protein sequence ID" value="RDW28786.1"/>
    <property type="molecule type" value="Genomic_DNA"/>
</dbReference>
<dbReference type="GO" id="GO:0005886">
    <property type="term" value="C:plasma membrane"/>
    <property type="evidence" value="ECO:0007669"/>
    <property type="project" value="TreeGrafter"/>
</dbReference>